<reference evidence="2 3" key="1">
    <citation type="journal article" date="2016" name="Nat. Commun.">
        <title>Thousands of microbial genomes shed light on interconnected biogeochemical processes in an aquifer system.</title>
        <authorList>
            <person name="Anantharaman K."/>
            <person name="Brown C.T."/>
            <person name="Hug L.A."/>
            <person name="Sharon I."/>
            <person name="Castelle C.J."/>
            <person name="Probst A.J."/>
            <person name="Thomas B.C."/>
            <person name="Singh A."/>
            <person name="Wilkins M.J."/>
            <person name="Karaoz U."/>
            <person name="Brodie E.L."/>
            <person name="Williams K.H."/>
            <person name="Hubbard S.S."/>
            <person name="Banfield J.F."/>
        </authorList>
    </citation>
    <scope>NUCLEOTIDE SEQUENCE [LARGE SCALE GENOMIC DNA]</scope>
</reference>
<evidence type="ECO:0000313" key="2">
    <source>
        <dbReference type="EMBL" id="OGZ11563.1"/>
    </source>
</evidence>
<dbReference type="Proteomes" id="UP000178099">
    <property type="component" value="Unassembled WGS sequence"/>
</dbReference>
<evidence type="ECO:0000256" key="1">
    <source>
        <dbReference type="SAM" id="MobiDB-lite"/>
    </source>
</evidence>
<evidence type="ECO:0000313" key="3">
    <source>
        <dbReference type="Proteomes" id="UP000178099"/>
    </source>
</evidence>
<sequence length="75" mass="8342">MHTFVHGEALAQERHRPPAAVDHGGTRVLFFHDTRRKRVSVPGPPPTFGGQQAAAPVPSKLPWIGINWSQWAVWP</sequence>
<dbReference type="EMBL" id="MHLN01000018">
    <property type="protein sequence ID" value="OGZ11563.1"/>
    <property type="molecule type" value="Genomic_DNA"/>
</dbReference>
<dbReference type="AlphaFoldDB" id="A0A1G2DDF1"/>
<accession>A0A1G2DDF1</accession>
<comment type="caution">
    <text evidence="2">The sequence shown here is derived from an EMBL/GenBank/DDBJ whole genome shotgun (WGS) entry which is preliminary data.</text>
</comment>
<protein>
    <submittedName>
        <fullName evidence="2">Uncharacterized protein</fullName>
    </submittedName>
</protein>
<feature type="region of interest" description="Disordered" evidence="1">
    <location>
        <begin position="1"/>
        <end position="24"/>
    </location>
</feature>
<organism evidence="2 3">
    <name type="scientific">Candidatus Lloydbacteria bacterium RIFCSPHIGHO2_02_FULL_51_22</name>
    <dbReference type="NCBI Taxonomy" id="1798663"/>
    <lineage>
        <taxon>Bacteria</taxon>
        <taxon>Candidatus Lloydiibacteriota</taxon>
    </lineage>
</organism>
<proteinExistence type="predicted"/>
<name>A0A1G2DDF1_9BACT</name>
<gene>
    <name evidence="2" type="ORF">A3D67_00155</name>
</gene>